<dbReference type="NCBIfam" id="NF006757">
    <property type="entry name" value="PRK09277.1"/>
    <property type="match status" value="1"/>
</dbReference>
<dbReference type="GO" id="GO:0006099">
    <property type="term" value="P:tricarboxylic acid cycle"/>
    <property type="evidence" value="ECO:0007669"/>
    <property type="project" value="UniProtKB-UniPathway"/>
</dbReference>
<reference evidence="11 12" key="1">
    <citation type="submission" date="2019-04" db="EMBL/GenBank/DDBJ databases">
        <title>Streptomyces piniterrae sp. nov., a heliquinomycin-producing actinomycete isolated from rhizosphere soil of Pinus yunnanensis.</title>
        <authorList>
            <person name="Zhuang X."/>
            <person name="Zhao J."/>
        </authorList>
    </citation>
    <scope>NUCLEOTIDE SEQUENCE [LARGE SCALE GENOMIC DNA]</scope>
    <source>
        <strain evidence="12">jys28</strain>
    </source>
</reference>
<evidence type="ECO:0000256" key="3">
    <source>
        <dbReference type="ARBA" id="ARBA00022723"/>
    </source>
</evidence>
<dbReference type="AlphaFoldDB" id="A0A4U0NW81"/>
<dbReference type="PANTHER" id="PTHR11670">
    <property type="entry name" value="ACONITASE/IRON-RESPONSIVE ELEMENT FAMILY MEMBER"/>
    <property type="match status" value="1"/>
</dbReference>
<gene>
    <name evidence="11" type="primary">acnA</name>
    <name evidence="11" type="ORF">FCH28_02400</name>
</gene>
<evidence type="ECO:0000256" key="8">
    <source>
        <dbReference type="SAM" id="MobiDB-lite"/>
    </source>
</evidence>
<comment type="caution">
    <text evidence="11">The sequence shown here is derived from an EMBL/GenBank/DDBJ whole genome shotgun (WGS) entry which is preliminary data.</text>
</comment>
<dbReference type="UniPathway" id="UPA00223">
    <property type="reaction ID" value="UER00718"/>
</dbReference>
<dbReference type="GO" id="GO:0046872">
    <property type="term" value="F:metal ion binding"/>
    <property type="evidence" value="ECO:0007669"/>
    <property type="project" value="UniProtKB-KW"/>
</dbReference>
<dbReference type="EC" id="4.2.1.3" evidence="7"/>
<protein>
    <recommendedName>
        <fullName evidence="7">Aconitate hydratase</fullName>
        <shortName evidence="7">Aconitase</shortName>
        <ecNumber evidence="7">4.2.1.3</ecNumber>
    </recommendedName>
</protein>
<dbReference type="Proteomes" id="UP000308697">
    <property type="component" value="Unassembled WGS sequence"/>
</dbReference>
<dbReference type="GO" id="GO:0051539">
    <property type="term" value="F:4 iron, 4 sulfur cluster binding"/>
    <property type="evidence" value="ECO:0007669"/>
    <property type="project" value="UniProtKB-KW"/>
</dbReference>
<keyword evidence="5 7" id="KW-0411">Iron-sulfur</keyword>
<organism evidence="11 12">
    <name type="scientific">Streptomyces piniterrae</name>
    <dbReference type="NCBI Taxonomy" id="2571125"/>
    <lineage>
        <taxon>Bacteria</taxon>
        <taxon>Bacillati</taxon>
        <taxon>Actinomycetota</taxon>
        <taxon>Actinomycetes</taxon>
        <taxon>Kitasatosporales</taxon>
        <taxon>Streptomycetaceae</taxon>
        <taxon>Streptomyces</taxon>
    </lineage>
</organism>
<evidence type="ECO:0000313" key="11">
    <source>
        <dbReference type="EMBL" id="TJZ59017.1"/>
    </source>
</evidence>
<keyword evidence="7" id="KW-0004">4Fe-4S</keyword>
<dbReference type="InterPro" id="IPR015931">
    <property type="entry name" value="Acnase/IPM_dHydase_lsu_aba_1/3"/>
</dbReference>
<sequence length="895" mass="94567">MHELLRSLGSGPEAGRYVSLAAAEAHGLTGLRTAPRSVRILVENVLRAAVTSGDEAAVGRAMDSAAALISACAGSGPAEEIAFRPTRLILQDHTGIPVLSDLASLRSLMAERGLDPRRARPALPVDIVVDHSVEVHAWARPEALSLNMSREYDLNHERYRFLRWAQQAISGLRVVPPGRGIVHQMNLEHLARVVMPDAGGLLAPDLVLGTDSHTPMVGALGVLGWGVGGIEAETALLGHSVSLLSPPVLGVRLTGELPVGGTATDLALAMTEFLRETGVVGQFVEFFGPGVRSLSVPDRATLSNMAPEYGCTVAFFPVDEVTLDYLRLTGRTAEDIARVEEYTKEQGLFVSVEDAVDSAVNGAVDRPADPLCARTVEFDLSRVEPAVAGPRRPQERLALAAVPDSFPRDGRGQAPAGDSEGAPALPDGAVALAAITSCTNTSNPESMVIAGLVARKAVERGLAVPAWVKTTLAPGSRAVTHYLQAAGLLTHLEKLGFGVAGFGCTTCIGNSGGLAPLAEEAVRTRGTRLAAVLSGNRNFEGRIHRDVAAAYLASPALVVAFALAGTVRTDLSSDPIGIDANGDEVRLTDLWPAPDEIARAVGHVAAEHFREEKEVLFEGGPDWQNLDFPEGPVYDWPADSTYLVRSPFFDDEGRTRTADLRGARVLVFAGDSTTTDHISPAGSIAEGSPAGRHLSQAGVAPADYNSYGCRRANHEVLVRGAFANPNFRNRLTPSEGGSRTLHMPSGEPMSVYDAAARYKAEETPVVILAGRDYGFGSSRDWAAKGPALLGVRAVLAESFERIHRSNLIGMGIHPLEFLPGQGAGPLGLTGRETFEITGLDGLSPRGEVTVRASDAGGGLVGAWRMRARVDTARELDYLRRGGFLRAVAAPLLDAP</sequence>
<dbReference type="Gene3D" id="6.10.190.10">
    <property type="match status" value="1"/>
</dbReference>
<dbReference type="PROSITE" id="PS01244">
    <property type="entry name" value="ACONITASE_2"/>
    <property type="match status" value="1"/>
</dbReference>
<keyword evidence="12" id="KW-1185">Reference proteome</keyword>
<evidence type="ECO:0000256" key="7">
    <source>
        <dbReference type="RuleBase" id="RU361275"/>
    </source>
</evidence>
<dbReference type="UniPathway" id="UPA00946"/>
<keyword evidence="3" id="KW-0479">Metal-binding</keyword>
<comment type="cofactor">
    <cofactor evidence="1">
        <name>[4Fe-4S] cluster</name>
        <dbReference type="ChEBI" id="CHEBI:49883"/>
    </cofactor>
</comment>
<dbReference type="FunFam" id="3.20.19.10:FF:000001">
    <property type="entry name" value="Aconitate hydratase"/>
    <property type="match status" value="1"/>
</dbReference>
<dbReference type="GO" id="GO:0003994">
    <property type="term" value="F:aconitate hydratase activity"/>
    <property type="evidence" value="ECO:0007669"/>
    <property type="project" value="UniProtKB-EC"/>
</dbReference>
<dbReference type="PRINTS" id="PR00415">
    <property type="entry name" value="ACONITASE"/>
</dbReference>
<comment type="function">
    <text evidence="7">Catalyzes the isomerization of citrate to isocitrate via cis-aconitate.</text>
</comment>
<dbReference type="InterPro" id="IPR036008">
    <property type="entry name" value="Aconitase_4Fe-4S_dom"/>
</dbReference>
<dbReference type="CDD" id="cd01580">
    <property type="entry name" value="AcnA_IRP_Swivel"/>
    <property type="match status" value="1"/>
</dbReference>
<evidence type="ECO:0000313" key="12">
    <source>
        <dbReference type="Proteomes" id="UP000308697"/>
    </source>
</evidence>
<evidence type="ECO:0000259" key="9">
    <source>
        <dbReference type="Pfam" id="PF00330"/>
    </source>
</evidence>
<dbReference type="InterPro" id="IPR006249">
    <property type="entry name" value="Aconitase/IRP2"/>
</dbReference>
<evidence type="ECO:0000259" key="10">
    <source>
        <dbReference type="Pfam" id="PF00694"/>
    </source>
</evidence>
<dbReference type="Gene3D" id="3.20.19.10">
    <property type="entry name" value="Aconitase, domain 4"/>
    <property type="match status" value="1"/>
</dbReference>
<feature type="region of interest" description="Disordered" evidence="8">
    <location>
        <begin position="402"/>
        <end position="423"/>
    </location>
</feature>
<dbReference type="InterPro" id="IPR015928">
    <property type="entry name" value="Aconitase/3IPM_dehydase_swvl"/>
</dbReference>
<feature type="domain" description="Aconitase A/isopropylmalate dehydratase small subunit swivel" evidence="10">
    <location>
        <begin position="694"/>
        <end position="818"/>
    </location>
</feature>
<comment type="catalytic activity">
    <reaction evidence="7">
        <text>citrate = D-threo-isocitrate</text>
        <dbReference type="Rhea" id="RHEA:10336"/>
        <dbReference type="ChEBI" id="CHEBI:15562"/>
        <dbReference type="ChEBI" id="CHEBI:16947"/>
        <dbReference type="EC" id="4.2.1.3"/>
    </reaction>
</comment>
<evidence type="ECO:0000256" key="2">
    <source>
        <dbReference type="ARBA" id="ARBA00007185"/>
    </source>
</evidence>
<keyword evidence="4 7" id="KW-0408">Iron</keyword>
<dbReference type="InterPro" id="IPR018136">
    <property type="entry name" value="Aconitase_4Fe-4S_BS"/>
</dbReference>
<evidence type="ECO:0000256" key="1">
    <source>
        <dbReference type="ARBA" id="ARBA00001966"/>
    </source>
</evidence>
<dbReference type="InterPro" id="IPR044137">
    <property type="entry name" value="AcnA_IRP_Swivel"/>
</dbReference>
<proteinExistence type="inferred from homology"/>
<dbReference type="InterPro" id="IPR001030">
    <property type="entry name" value="Acoase/IPM_deHydtase_lsu_aba"/>
</dbReference>
<comment type="similarity">
    <text evidence="2 7">Belongs to the aconitase/IPM isomerase family.</text>
</comment>
<dbReference type="EMBL" id="SUMB01000001">
    <property type="protein sequence ID" value="TJZ59017.1"/>
    <property type="molecule type" value="Genomic_DNA"/>
</dbReference>
<dbReference type="SUPFAM" id="SSF52016">
    <property type="entry name" value="LeuD/IlvD-like"/>
    <property type="match status" value="1"/>
</dbReference>
<evidence type="ECO:0000256" key="5">
    <source>
        <dbReference type="ARBA" id="ARBA00023014"/>
    </source>
</evidence>
<keyword evidence="6 7" id="KW-0456">Lyase</keyword>
<dbReference type="Pfam" id="PF00694">
    <property type="entry name" value="Aconitase_C"/>
    <property type="match status" value="1"/>
</dbReference>
<feature type="domain" description="Aconitase/3-isopropylmalate dehydratase large subunit alpha/beta/alpha" evidence="9">
    <location>
        <begin position="79"/>
        <end position="565"/>
    </location>
</feature>
<dbReference type="NCBIfam" id="NF009520">
    <property type="entry name" value="PRK12881.1"/>
    <property type="match status" value="1"/>
</dbReference>
<dbReference type="NCBIfam" id="TIGR01341">
    <property type="entry name" value="aconitase_1"/>
    <property type="match status" value="1"/>
</dbReference>
<name>A0A4U0NW81_9ACTN</name>
<dbReference type="OrthoDB" id="9764318at2"/>
<evidence type="ECO:0000256" key="4">
    <source>
        <dbReference type="ARBA" id="ARBA00023004"/>
    </source>
</evidence>
<dbReference type="Gene3D" id="3.30.499.10">
    <property type="entry name" value="Aconitase, domain 3"/>
    <property type="match status" value="2"/>
</dbReference>
<dbReference type="RefSeq" id="WP_136737969.1">
    <property type="nucleotide sequence ID" value="NZ_SUMB01000001.1"/>
</dbReference>
<dbReference type="Pfam" id="PF00330">
    <property type="entry name" value="Aconitase"/>
    <property type="match status" value="1"/>
</dbReference>
<accession>A0A4U0NW81</accession>
<evidence type="ECO:0000256" key="6">
    <source>
        <dbReference type="ARBA" id="ARBA00023239"/>
    </source>
</evidence>
<dbReference type="SUPFAM" id="SSF53732">
    <property type="entry name" value="Aconitase iron-sulfur domain"/>
    <property type="match status" value="1"/>
</dbReference>
<dbReference type="InterPro" id="IPR000573">
    <property type="entry name" value="AconitaseA/IPMdHydase_ssu_swvl"/>
</dbReference>